<dbReference type="Proteomes" id="UP000077701">
    <property type="component" value="Unassembled WGS sequence"/>
</dbReference>
<dbReference type="RefSeq" id="WP_068899559.1">
    <property type="nucleotide sequence ID" value="NZ_BDCX01000011.1"/>
</dbReference>
<keyword evidence="2" id="KW-1185">Reference proteome</keyword>
<proteinExistence type="predicted"/>
<organism evidence="1 2">
    <name type="scientific">Planomonospora sphaerica</name>
    <dbReference type="NCBI Taxonomy" id="161355"/>
    <lineage>
        <taxon>Bacteria</taxon>
        <taxon>Bacillati</taxon>
        <taxon>Actinomycetota</taxon>
        <taxon>Actinomycetes</taxon>
        <taxon>Streptosporangiales</taxon>
        <taxon>Streptosporangiaceae</taxon>
        <taxon>Planomonospora</taxon>
    </lineage>
</organism>
<reference evidence="2" key="2">
    <citation type="submission" date="2016-04" db="EMBL/GenBank/DDBJ databases">
        <title>Planomonospora sphaerica JCM9374 whole genome shotgun sequence.</title>
        <authorList>
            <person name="Suzuki T."/>
            <person name="Dohra H."/>
            <person name="Kodani S."/>
        </authorList>
    </citation>
    <scope>NUCLEOTIDE SEQUENCE [LARGE SCALE GENOMIC DNA]</scope>
    <source>
        <strain evidence="2">JCM 9374</strain>
    </source>
</reference>
<dbReference type="EMBL" id="BDCX01000011">
    <property type="protein sequence ID" value="GAT68745.1"/>
    <property type="molecule type" value="Genomic_DNA"/>
</dbReference>
<comment type="caution">
    <text evidence="1">The sequence shown here is derived from an EMBL/GenBank/DDBJ whole genome shotgun (WGS) entry which is preliminary data.</text>
</comment>
<evidence type="ECO:0000313" key="1">
    <source>
        <dbReference type="EMBL" id="GAT68745.1"/>
    </source>
</evidence>
<accession>A0A161LMU9</accession>
<reference evidence="1 2" key="1">
    <citation type="journal article" date="2016" name="Genome Announc.">
        <title>Draft Genome Sequence of Planomonospora sphaerica JCM9374, a Rare Actinomycete.</title>
        <authorList>
            <person name="Dohra H."/>
            <person name="Suzuki T."/>
            <person name="Inoue Y."/>
            <person name="Kodani S."/>
        </authorList>
    </citation>
    <scope>NUCLEOTIDE SEQUENCE [LARGE SCALE GENOMIC DNA]</scope>
    <source>
        <strain evidence="1 2">JCM 9374</strain>
    </source>
</reference>
<dbReference type="STRING" id="161355.PS9374_04410"/>
<protein>
    <submittedName>
        <fullName evidence="1">Uncharacterized protein</fullName>
    </submittedName>
</protein>
<name>A0A161LMU9_9ACTN</name>
<dbReference type="AlphaFoldDB" id="A0A161LMU9"/>
<sequence length="107" mass="12426">MNKLPERHLRRLVARAAIFRVEADRDAAQLDDTPRWRLRRRHGLRQQAHDSAIKASTARHMLCMALAADCFDQQTVEDDADRMIHDYIAWDGMQQAGTYLMLGLHRS</sequence>
<evidence type="ECO:0000313" key="2">
    <source>
        <dbReference type="Proteomes" id="UP000077701"/>
    </source>
</evidence>
<gene>
    <name evidence="1" type="ORF">PS9374_04410</name>
</gene>